<accession>A0ABM8IHL8</accession>
<name>A0ABM8IHL8_9FIRM</name>
<evidence type="ECO:0000256" key="1">
    <source>
        <dbReference type="ARBA" id="ARBA00000083"/>
    </source>
</evidence>
<dbReference type="Pfam" id="PF01370">
    <property type="entry name" value="Epimerase"/>
    <property type="match status" value="1"/>
</dbReference>
<reference evidence="13" key="1">
    <citation type="journal article" date="2024" name="Int. J. Syst. Evol. Microbiol.">
        <title>Turicibacter faecis sp. nov., isolated from faeces of heart failure mouse model.</title>
        <authorList>
            <person name="Imamura Y."/>
            <person name="Motooka D."/>
            <person name="Nakajima Y."/>
            <person name="Ito S."/>
            <person name="Kitakaze M."/>
            <person name="Iida T."/>
            <person name="Nakamura S."/>
        </authorList>
    </citation>
    <scope>NUCLEOTIDE SEQUENCE</scope>
    <source>
        <strain evidence="13">TC023</strain>
    </source>
</reference>
<dbReference type="PANTHER" id="PTHR43725">
    <property type="entry name" value="UDP-GLUCOSE 4-EPIMERASE"/>
    <property type="match status" value="1"/>
</dbReference>
<evidence type="ECO:0000313" key="13">
    <source>
        <dbReference type="EMBL" id="BEH90706.1"/>
    </source>
</evidence>
<evidence type="ECO:0000256" key="7">
    <source>
        <dbReference type="ARBA" id="ARBA00023027"/>
    </source>
</evidence>
<protein>
    <recommendedName>
        <fullName evidence="6">UDP-glucose 4-epimerase</fullName>
        <ecNumber evidence="5">5.1.3.2</ecNumber>
    </recommendedName>
    <alternativeName>
        <fullName evidence="11">Galactowaldenase</fullName>
    </alternativeName>
    <alternativeName>
        <fullName evidence="10">UDP-galactose 4-epimerase</fullName>
    </alternativeName>
</protein>
<evidence type="ECO:0000256" key="2">
    <source>
        <dbReference type="ARBA" id="ARBA00001911"/>
    </source>
</evidence>
<dbReference type="SUPFAM" id="SSF51735">
    <property type="entry name" value="NAD(P)-binding Rossmann-fold domains"/>
    <property type="match status" value="1"/>
</dbReference>
<evidence type="ECO:0000256" key="11">
    <source>
        <dbReference type="ARBA" id="ARBA00033067"/>
    </source>
</evidence>
<comment type="cofactor">
    <cofactor evidence="2">
        <name>NAD(+)</name>
        <dbReference type="ChEBI" id="CHEBI:57540"/>
    </cofactor>
</comment>
<evidence type="ECO:0000313" key="14">
    <source>
        <dbReference type="Proteomes" id="UP001432099"/>
    </source>
</evidence>
<dbReference type="InterPro" id="IPR005886">
    <property type="entry name" value="UDP_G4E"/>
</dbReference>
<keyword evidence="8" id="KW-0299">Galactose metabolism</keyword>
<dbReference type="InterPro" id="IPR001509">
    <property type="entry name" value="Epimerase_deHydtase"/>
</dbReference>
<evidence type="ECO:0000256" key="5">
    <source>
        <dbReference type="ARBA" id="ARBA00013189"/>
    </source>
</evidence>
<feature type="domain" description="NAD-dependent epimerase/dehydratase" evidence="12">
    <location>
        <begin position="3"/>
        <end position="242"/>
    </location>
</feature>
<dbReference type="Gene3D" id="3.40.50.720">
    <property type="entry name" value="NAD(P)-binding Rossmann-like Domain"/>
    <property type="match status" value="1"/>
</dbReference>
<sequence length="337" mass="37674">MKVLVTGGAGYIGRTVVSALEDHGHTPIILDSLVTGRKEFTEGKIFYQGDIADRQVLEKIFSDHPEIKHCIHFAALIVVPDSVANPYEYYKENVAKSLELFKNLHEFGCDNIVFSSSASVYDVVPGFKVTEESPLKPSCPYARTKYMMEMVLQDFCHAYGMHGIALRYFNPIGADPKLRSGSHVQFPSHVLAKLLEAASSDETVFNITGVNWPTRDGSGIRDYIHVWDLAMAHVKALENFDQAFAHAENPNDSYLVINLGTGNGVTVKELVSIFETVLGREVNKKETDPRSGDVAGAYASCERAKKLIDWEAKYTIEDGIRDAFRWDDIRETILNYN</sequence>
<dbReference type="EC" id="5.1.3.2" evidence="5"/>
<comment type="similarity">
    <text evidence="4">Belongs to the NAD(P)-dependent epimerase/dehydratase family.</text>
</comment>
<dbReference type="EMBL" id="AP028127">
    <property type="protein sequence ID" value="BEH90706.1"/>
    <property type="molecule type" value="Genomic_DNA"/>
</dbReference>
<evidence type="ECO:0000256" key="8">
    <source>
        <dbReference type="ARBA" id="ARBA00023144"/>
    </source>
</evidence>
<proteinExistence type="inferred from homology"/>
<keyword evidence="7" id="KW-0520">NAD</keyword>
<evidence type="ECO:0000256" key="10">
    <source>
        <dbReference type="ARBA" id="ARBA00031367"/>
    </source>
</evidence>
<dbReference type="RefSeq" id="WP_161832840.1">
    <property type="nucleotide sequence ID" value="NZ_AP028127.1"/>
</dbReference>
<dbReference type="PANTHER" id="PTHR43725:SF47">
    <property type="entry name" value="UDP-GLUCOSE 4-EPIMERASE"/>
    <property type="match status" value="1"/>
</dbReference>
<evidence type="ECO:0000256" key="9">
    <source>
        <dbReference type="ARBA" id="ARBA00023235"/>
    </source>
</evidence>
<comment type="catalytic activity">
    <reaction evidence="1">
        <text>UDP-alpha-D-glucose = UDP-alpha-D-galactose</text>
        <dbReference type="Rhea" id="RHEA:22168"/>
        <dbReference type="ChEBI" id="CHEBI:58885"/>
        <dbReference type="ChEBI" id="CHEBI:66914"/>
        <dbReference type="EC" id="5.1.3.2"/>
    </reaction>
</comment>
<keyword evidence="8" id="KW-0119">Carbohydrate metabolism</keyword>
<comment type="pathway">
    <text evidence="3">Carbohydrate metabolism; galactose metabolism.</text>
</comment>
<evidence type="ECO:0000256" key="4">
    <source>
        <dbReference type="ARBA" id="ARBA00007637"/>
    </source>
</evidence>
<dbReference type="InterPro" id="IPR036291">
    <property type="entry name" value="NAD(P)-bd_dom_sf"/>
</dbReference>
<organism evidence="13 14">
    <name type="scientific">Turicibacter faecis</name>
    <dbReference type="NCBI Taxonomy" id="2963365"/>
    <lineage>
        <taxon>Bacteria</taxon>
        <taxon>Bacillati</taxon>
        <taxon>Bacillota</taxon>
        <taxon>Erysipelotrichia</taxon>
        <taxon>Erysipelotrichales</taxon>
        <taxon>Turicibacteraceae</taxon>
        <taxon>Turicibacter</taxon>
    </lineage>
</organism>
<gene>
    <name evidence="13" type="primary">galE</name>
    <name evidence="13" type="ORF">T23_08080</name>
</gene>
<evidence type="ECO:0000256" key="6">
    <source>
        <dbReference type="ARBA" id="ARBA00018569"/>
    </source>
</evidence>
<dbReference type="NCBIfam" id="TIGR01179">
    <property type="entry name" value="galE"/>
    <property type="match status" value="1"/>
</dbReference>
<evidence type="ECO:0000259" key="12">
    <source>
        <dbReference type="Pfam" id="PF01370"/>
    </source>
</evidence>
<dbReference type="Proteomes" id="UP001432099">
    <property type="component" value="Chromosome"/>
</dbReference>
<evidence type="ECO:0000256" key="3">
    <source>
        <dbReference type="ARBA" id="ARBA00004947"/>
    </source>
</evidence>
<dbReference type="Gene3D" id="3.90.25.10">
    <property type="entry name" value="UDP-galactose 4-epimerase, domain 1"/>
    <property type="match status" value="1"/>
</dbReference>
<keyword evidence="14" id="KW-1185">Reference proteome</keyword>
<keyword evidence="9" id="KW-0413">Isomerase</keyword>